<protein>
    <submittedName>
        <fullName evidence="1">Uncharacterized protein</fullName>
    </submittedName>
</protein>
<comment type="caution">
    <text evidence="1">The sequence shown here is derived from an EMBL/GenBank/DDBJ whole genome shotgun (WGS) entry which is preliminary data.</text>
</comment>
<reference evidence="1" key="1">
    <citation type="submission" date="2018-01" db="EMBL/GenBank/DDBJ databases">
        <authorList>
            <person name="Krukenberg V."/>
        </authorList>
    </citation>
    <scope>NUCLEOTIDE SEQUENCE</scope>
    <source>
        <strain evidence="1">E20ANME2</strain>
    </source>
</reference>
<gene>
    <name evidence="1" type="ORF">C4B59_04285</name>
</gene>
<evidence type="ECO:0000313" key="1">
    <source>
        <dbReference type="EMBL" id="PXF61459.1"/>
    </source>
</evidence>
<name>A0AC61L5L2_9EURY</name>
<accession>A0AC61L5L2</accession>
<evidence type="ECO:0000313" key="2">
    <source>
        <dbReference type="Proteomes" id="UP000248329"/>
    </source>
</evidence>
<proteinExistence type="predicted"/>
<dbReference type="EMBL" id="PQXF01000005">
    <property type="protein sequence ID" value="PXF61459.1"/>
    <property type="molecule type" value="Genomic_DNA"/>
</dbReference>
<organism evidence="1 2">
    <name type="scientific">Candidatus Methanogaster sp</name>
    <dbReference type="NCBI Taxonomy" id="3386292"/>
    <lineage>
        <taxon>Archaea</taxon>
        <taxon>Methanobacteriati</taxon>
        <taxon>Methanobacteriota</taxon>
        <taxon>Stenosarchaea group</taxon>
        <taxon>Methanomicrobia</taxon>
        <taxon>Methanosarcinales</taxon>
        <taxon>ANME-2 cluster</taxon>
        <taxon>Candidatus Methanogasteraceae</taxon>
        <taxon>Candidatus Methanogaster</taxon>
    </lineage>
</organism>
<sequence length="112" mass="13414">MGGETDSMMEQVIEYCRRVDREFRLKRVILFGSRSRGDFYPHSDIDLLLISDEFPDDWFKRHARLYFLKLKQIEPIGYTMDEIQKMLNEGNTFIENIFREGKDVGIHQIHVQ</sequence>
<dbReference type="Proteomes" id="UP000248329">
    <property type="component" value="Unassembled WGS sequence"/>
</dbReference>